<evidence type="ECO:0000256" key="3">
    <source>
        <dbReference type="ARBA" id="ARBA00023004"/>
    </source>
</evidence>
<evidence type="ECO:0000256" key="2">
    <source>
        <dbReference type="ARBA" id="ARBA00022723"/>
    </source>
</evidence>
<protein>
    <recommendedName>
        <fullName evidence="5">4-hydroxy-3-methylbut-2-enyl diphosphate reductase</fullName>
        <shortName evidence="5">HMBPP reductase</shortName>
        <ecNumber evidence="5">1.17.7.4</ecNumber>
    </recommendedName>
</protein>
<comment type="pathway">
    <text evidence="5">Isoprenoid biosynthesis; dimethylallyl diphosphate biosynthesis; dimethylallyl diphosphate from (2E)-4-hydroxy-3-methylbutenyl diphosphate: step 1/1.</text>
</comment>
<reference evidence="6" key="1">
    <citation type="submission" date="2023-05" db="EMBL/GenBank/DDBJ databases">
        <title>Anaerotaeda fermentans gen. nov., sp. nov., a novel anaerobic planctomycete of the new family within the order Sedimentisphaerales isolated from Taman Peninsula, Russia.</title>
        <authorList>
            <person name="Khomyakova M.A."/>
            <person name="Merkel A.Y."/>
            <person name="Slobodkin A.I."/>
        </authorList>
    </citation>
    <scope>NUCLEOTIDE SEQUENCE</scope>
    <source>
        <strain evidence="6">M17dextr</strain>
    </source>
</reference>
<dbReference type="AlphaFoldDB" id="A0AAW6U0I8"/>
<dbReference type="Gene3D" id="3.40.50.11270">
    <property type="match status" value="1"/>
</dbReference>
<feature type="active site" description="Proton donor" evidence="5">
    <location>
        <position position="127"/>
    </location>
</feature>
<dbReference type="EMBL" id="JASCXX010000010">
    <property type="protein sequence ID" value="MDI6449449.1"/>
    <property type="molecule type" value="Genomic_DNA"/>
</dbReference>
<proteinExistence type="inferred from homology"/>
<dbReference type="Gene3D" id="3.40.1010.20">
    <property type="entry name" value="4-hydroxy-3-methylbut-2-enyl diphosphate reductase, catalytic domain"/>
    <property type="match status" value="2"/>
</dbReference>
<feature type="binding site" evidence="5">
    <location>
        <position position="221"/>
    </location>
    <ligand>
        <name>(2E)-4-hydroxy-3-methylbut-2-enyl diphosphate</name>
        <dbReference type="ChEBI" id="CHEBI:128753"/>
    </ligand>
</feature>
<dbReference type="GO" id="GO:0019288">
    <property type="term" value="P:isopentenyl diphosphate biosynthetic process, methylerythritol 4-phosphate pathway"/>
    <property type="evidence" value="ECO:0007669"/>
    <property type="project" value="UniProtKB-UniRule"/>
</dbReference>
<feature type="binding site" evidence="5">
    <location>
        <position position="221"/>
    </location>
    <ligand>
        <name>isopentenyl diphosphate</name>
        <dbReference type="ChEBI" id="CHEBI:128769"/>
    </ligand>
</feature>
<dbReference type="GO" id="GO:0051745">
    <property type="term" value="F:4-hydroxy-3-methylbut-2-enyl diphosphate reductase activity"/>
    <property type="evidence" value="ECO:0007669"/>
    <property type="project" value="UniProtKB-UniRule"/>
</dbReference>
<feature type="binding site" evidence="5">
    <location>
        <position position="75"/>
    </location>
    <ligand>
        <name>isopentenyl diphosphate</name>
        <dbReference type="ChEBI" id="CHEBI:128769"/>
    </ligand>
</feature>
<feature type="binding site" evidence="5">
    <location>
        <position position="263"/>
    </location>
    <ligand>
        <name>isopentenyl diphosphate</name>
        <dbReference type="ChEBI" id="CHEBI:128769"/>
    </ligand>
</feature>
<feature type="binding site" evidence="5">
    <location>
        <position position="43"/>
    </location>
    <ligand>
        <name>dimethylallyl diphosphate</name>
        <dbReference type="ChEBI" id="CHEBI:57623"/>
    </ligand>
</feature>
<dbReference type="GO" id="GO:0051539">
    <property type="term" value="F:4 iron, 4 sulfur cluster binding"/>
    <property type="evidence" value="ECO:0007669"/>
    <property type="project" value="UniProtKB-UniRule"/>
</dbReference>
<feature type="binding site" evidence="5">
    <location>
        <position position="75"/>
    </location>
    <ligand>
        <name>(2E)-4-hydroxy-3-methylbut-2-enyl diphosphate</name>
        <dbReference type="ChEBI" id="CHEBI:128753"/>
    </ligand>
</feature>
<feature type="binding site" evidence="5">
    <location>
        <position position="191"/>
    </location>
    <ligand>
        <name>[4Fe-4S] cluster</name>
        <dbReference type="ChEBI" id="CHEBI:49883"/>
    </ligand>
</feature>
<feature type="binding site" evidence="5">
    <location>
        <position position="162"/>
    </location>
    <ligand>
        <name>(2E)-4-hydroxy-3-methylbut-2-enyl diphosphate</name>
        <dbReference type="ChEBI" id="CHEBI:128753"/>
    </ligand>
</feature>
<feature type="binding site" evidence="5">
    <location>
        <position position="75"/>
    </location>
    <ligand>
        <name>dimethylallyl diphosphate</name>
        <dbReference type="ChEBI" id="CHEBI:57623"/>
    </ligand>
</feature>
<name>A0AAW6U0I8_9BACT</name>
<feature type="binding site" evidence="5">
    <location>
        <position position="219"/>
    </location>
    <ligand>
        <name>(2E)-4-hydroxy-3-methylbut-2-enyl diphosphate</name>
        <dbReference type="ChEBI" id="CHEBI:128753"/>
    </ligand>
</feature>
<comment type="caution">
    <text evidence="6">The sequence shown here is derived from an EMBL/GenBank/DDBJ whole genome shotgun (WGS) entry which is preliminary data.</text>
</comment>
<feature type="binding site" evidence="5">
    <location>
        <position position="219"/>
    </location>
    <ligand>
        <name>isopentenyl diphosphate</name>
        <dbReference type="ChEBI" id="CHEBI:128769"/>
    </ligand>
</feature>
<comment type="caution">
    <text evidence="5">Lacks conserved residue(s) required for the propagation of feature annotation.</text>
</comment>
<dbReference type="GO" id="GO:0050992">
    <property type="term" value="P:dimethylallyl diphosphate biosynthetic process"/>
    <property type="evidence" value="ECO:0007669"/>
    <property type="project" value="UniProtKB-UniRule"/>
</dbReference>
<comment type="cofactor">
    <cofactor evidence="5">
        <name>[4Fe-4S] cluster</name>
        <dbReference type="ChEBI" id="CHEBI:49883"/>
    </cofactor>
    <text evidence="5">Binds 1 [4Fe-4S] cluster per subunit.</text>
</comment>
<evidence type="ECO:0000256" key="1">
    <source>
        <dbReference type="ARBA" id="ARBA00022485"/>
    </source>
</evidence>
<evidence type="ECO:0000313" key="6">
    <source>
        <dbReference type="EMBL" id="MDI6449449.1"/>
    </source>
</evidence>
<feature type="binding site" evidence="5">
    <location>
        <position position="12"/>
    </location>
    <ligand>
        <name>[4Fe-4S] cluster</name>
        <dbReference type="ChEBI" id="CHEBI:49883"/>
    </ligand>
</feature>
<feature type="binding site" evidence="5">
    <location>
        <position position="219"/>
    </location>
    <ligand>
        <name>dimethylallyl diphosphate</name>
        <dbReference type="ChEBI" id="CHEBI:57623"/>
    </ligand>
</feature>
<gene>
    <name evidence="5 6" type="primary">ispH</name>
    <name evidence="6" type="ORF">QJ522_10385</name>
</gene>
<feature type="binding site" evidence="5">
    <location>
        <position position="97"/>
    </location>
    <ligand>
        <name>[4Fe-4S] cluster</name>
        <dbReference type="ChEBI" id="CHEBI:49883"/>
    </ligand>
</feature>
<comment type="similarity">
    <text evidence="5">Belongs to the IspH family.</text>
</comment>
<feature type="binding site" evidence="5">
    <location>
        <position position="221"/>
    </location>
    <ligand>
        <name>dimethylallyl diphosphate</name>
        <dbReference type="ChEBI" id="CHEBI:57623"/>
    </ligand>
</feature>
<comment type="pathway">
    <text evidence="5">Isoprenoid biosynthesis; isopentenyl diphosphate biosynthesis via DXP pathway; isopentenyl diphosphate from 1-deoxy-D-xylulose 5-phosphate: step 6/6.</text>
</comment>
<dbReference type="PANTHER" id="PTHR30426:SF0">
    <property type="entry name" value="4-HYDROXY-3-METHYLBUT-2-ENYL DIPHOSPHATE REDUCTASE"/>
    <property type="match status" value="1"/>
</dbReference>
<keyword evidence="1 5" id="KW-0004">4Fe-4S</keyword>
<keyword evidence="7" id="KW-1185">Reference proteome</keyword>
<feature type="binding site" evidence="5">
    <location>
        <position position="43"/>
    </location>
    <ligand>
        <name>isopentenyl diphosphate</name>
        <dbReference type="ChEBI" id="CHEBI:128769"/>
    </ligand>
</feature>
<keyword evidence="5 6" id="KW-0560">Oxidoreductase</keyword>
<evidence type="ECO:0000256" key="4">
    <source>
        <dbReference type="ARBA" id="ARBA00023014"/>
    </source>
</evidence>
<dbReference type="EC" id="1.17.7.4" evidence="5"/>
<feature type="binding site" evidence="5">
    <location>
        <position position="125"/>
    </location>
    <ligand>
        <name>dimethylallyl diphosphate</name>
        <dbReference type="ChEBI" id="CHEBI:57623"/>
    </ligand>
</feature>
<dbReference type="PANTHER" id="PTHR30426">
    <property type="entry name" value="4-HYDROXY-3-METHYLBUT-2-ENYL DIPHOSPHATE REDUCTASE"/>
    <property type="match status" value="1"/>
</dbReference>
<keyword evidence="3 5" id="KW-0408">Iron</keyword>
<feature type="binding site" evidence="5">
    <location>
        <position position="125"/>
    </location>
    <ligand>
        <name>isopentenyl diphosphate</name>
        <dbReference type="ChEBI" id="CHEBI:128769"/>
    </ligand>
</feature>
<comment type="catalytic activity">
    <reaction evidence="5">
        <text>dimethylallyl diphosphate + 2 oxidized [2Fe-2S]-[ferredoxin] + H2O = (2E)-4-hydroxy-3-methylbut-2-enyl diphosphate + 2 reduced [2Fe-2S]-[ferredoxin] + 2 H(+)</text>
        <dbReference type="Rhea" id="RHEA:24825"/>
        <dbReference type="Rhea" id="RHEA-COMP:10000"/>
        <dbReference type="Rhea" id="RHEA-COMP:10001"/>
        <dbReference type="ChEBI" id="CHEBI:15377"/>
        <dbReference type="ChEBI" id="CHEBI:15378"/>
        <dbReference type="ChEBI" id="CHEBI:33737"/>
        <dbReference type="ChEBI" id="CHEBI:33738"/>
        <dbReference type="ChEBI" id="CHEBI:57623"/>
        <dbReference type="ChEBI" id="CHEBI:128753"/>
        <dbReference type="EC" id="1.17.7.4"/>
    </reaction>
</comment>
<keyword evidence="2 5" id="KW-0479">Metal-binding</keyword>
<dbReference type="NCBIfam" id="TIGR00216">
    <property type="entry name" value="ispH_lytB"/>
    <property type="match status" value="1"/>
</dbReference>
<feature type="binding site" evidence="5">
    <location>
        <position position="43"/>
    </location>
    <ligand>
        <name>(2E)-4-hydroxy-3-methylbut-2-enyl diphosphate</name>
        <dbReference type="ChEBI" id="CHEBI:128753"/>
    </ligand>
</feature>
<dbReference type="GO" id="GO:0046872">
    <property type="term" value="F:metal ion binding"/>
    <property type="evidence" value="ECO:0007669"/>
    <property type="project" value="UniProtKB-KW"/>
</dbReference>
<sequence>MKVLVAAKCGFCPGVRNAISMAEETLQRSGAGQSVYCLGPIIHNKDEVERLRTSGLHTVDSVDEMDSGTVLIRSHGVAPSELNRLKEQGFHIVDATCVLVKRLQQIVKQLEAEGYEVVIIGEENHPEVQGVVGCVGDVVVVAGEDDLGKLPRNGRLGIVCQTTQSPEHLGAMLDAIARRSFSELKVINTLCKEAIKRQESAIELCQQVDVMFVLGGLHSANTRRLADLCKKHNKATFHLQNWEELDKKTLFGKTVAGVTAGASTPNWVIEEFVEHLERFGQER</sequence>
<dbReference type="Pfam" id="PF02401">
    <property type="entry name" value="LYTB"/>
    <property type="match status" value="1"/>
</dbReference>
<dbReference type="RefSeq" id="WP_349244855.1">
    <property type="nucleotide sequence ID" value="NZ_JASCXX010000010.1"/>
</dbReference>
<dbReference type="InterPro" id="IPR003451">
    <property type="entry name" value="LytB/IspH"/>
</dbReference>
<evidence type="ECO:0000313" key="7">
    <source>
        <dbReference type="Proteomes" id="UP001431776"/>
    </source>
</evidence>
<feature type="binding site" evidence="5">
    <location>
        <position position="125"/>
    </location>
    <ligand>
        <name>(2E)-4-hydroxy-3-methylbut-2-enyl diphosphate</name>
        <dbReference type="ChEBI" id="CHEBI:128753"/>
    </ligand>
</feature>
<keyword evidence="5" id="KW-0414">Isoprene biosynthesis</keyword>
<feature type="binding site" evidence="5">
    <location>
        <position position="263"/>
    </location>
    <ligand>
        <name>dimethylallyl diphosphate</name>
        <dbReference type="ChEBI" id="CHEBI:57623"/>
    </ligand>
</feature>
<comment type="catalytic activity">
    <reaction evidence="5">
        <text>isopentenyl diphosphate + 2 oxidized [2Fe-2S]-[ferredoxin] + H2O = (2E)-4-hydroxy-3-methylbut-2-enyl diphosphate + 2 reduced [2Fe-2S]-[ferredoxin] + 2 H(+)</text>
        <dbReference type="Rhea" id="RHEA:24488"/>
        <dbReference type="Rhea" id="RHEA-COMP:10000"/>
        <dbReference type="Rhea" id="RHEA-COMP:10001"/>
        <dbReference type="ChEBI" id="CHEBI:15377"/>
        <dbReference type="ChEBI" id="CHEBI:15378"/>
        <dbReference type="ChEBI" id="CHEBI:33737"/>
        <dbReference type="ChEBI" id="CHEBI:33738"/>
        <dbReference type="ChEBI" id="CHEBI:128753"/>
        <dbReference type="ChEBI" id="CHEBI:128769"/>
        <dbReference type="EC" id="1.17.7.4"/>
    </reaction>
</comment>
<organism evidence="6 7">
    <name type="scientific">Anaerobaca lacustris</name>
    <dbReference type="NCBI Taxonomy" id="3044600"/>
    <lineage>
        <taxon>Bacteria</taxon>
        <taxon>Pseudomonadati</taxon>
        <taxon>Planctomycetota</taxon>
        <taxon>Phycisphaerae</taxon>
        <taxon>Sedimentisphaerales</taxon>
        <taxon>Anaerobacaceae</taxon>
        <taxon>Anaerobaca</taxon>
    </lineage>
</organism>
<comment type="function">
    <text evidence="5">Catalyzes the conversion of 1-hydroxy-2-methyl-2-(E)-butenyl 4-diphosphate (HMBPP) into a mixture of isopentenyl diphosphate (IPP) and dimethylallyl diphosphate (DMAPP). Acts in the terminal step of the DOXP/MEP pathway for isoprenoid precursor biosynthesis.</text>
</comment>
<accession>A0AAW6U0I8</accession>
<dbReference type="CDD" id="cd13944">
    <property type="entry name" value="lytB_ispH"/>
    <property type="match status" value="1"/>
</dbReference>
<dbReference type="GO" id="GO:0016114">
    <property type="term" value="P:terpenoid biosynthetic process"/>
    <property type="evidence" value="ECO:0007669"/>
    <property type="project" value="UniProtKB-UniRule"/>
</dbReference>
<feature type="binding site" evidence="5">
    <location>
        <position position="263"/>
    </location>
    <ligand>
        <name>(2E)-4-hydroxy-3-methylbut-2-enyl diphosphate</name>
        <dbReference type="ChEBI" id="CHEBI:128753"/>
    </ligand>
</feature>
<dbReference type="HAMAP" id="MF_00191">
    <property type="entry name" value="IspH"/>
    <property type="match status" value="1"/>
</dbReference>
<dbReference type="Proteomes" id="UP001431776">
    <property type="component" value="Unassembled WGS sequence"/>
</dbReference>
<evidence type="ECO:0000256" key="5">
    <source>
        <dbReference type="HAMAP-Rule" id="MF_00191"/>
    </source>
</evidence>
<keyword evidence="4 5" id="KW-0411">Iron-sulfur</keyword>